<dbReference type="STRING" id="767770.A0A1L9MX51"/>
<dbReference type="Pfam" id="PF03177">
    <property type="entry name" value="Nucleoporin_C"/>
    <property type="match status" value="1"/>
</dbReference>
<evidence type="ECO:0000256" key="1">
    <source>
        <dbReference type="ARBA" id="ARBA00004259"/>
    </source>
</evidence>
<reference evidence="12" key="1">
    <citation type="journal article" date="2017" name="Genome Biol.">
        <title>Comparative genomics reveals high biological diversity and specific adaptations in the industrially and medically important fungal genus Aspergillus.</title>
        <authorList>
            <person name="de Vries R.P."/>
            <person name="Riley R."/>
            <person name="Wiebenga A."/>
            <person name="Aguilar-Osorio G."/>
            <person name="Amillis S."/>
            <person name="Uchima C.A."/>
            <person name="Anderluh G."/>
            <person name="Asadollahi M."/>
            <person name="Askin M."/>
            <person name="Barry K."/>
            <person name="Battaglia E."/>
            <person name="Bayram O."/>
            <person name="Benocci T."/>
            <person name="Braus-Stromeyer S.A."/>
            <person name="Caldana C."/>
            <person name="Canovas D."/>
            <person name="Cerqueira G.C."/>
            <person name="Chen F."/>
            <person name="Chen W."/>
            <person name="Choi C."/>
            <person name="Clum A."/>
            <person name="Dos Santos R.A."/>
            <person name="Damasio A.R."/>
            <person name="Diallinas G."/>
            <person name="Emri T."/>
            <person name="Fekete E."/>
            <person name="Flipphi M."/>
            <person name="Freyberg S."/>
            <person name="Gallo A."/>
            <person name="Gournas C."/>
            <person name="Habgood R."/>
            <person name="Hainaut M."/>
            <person name="Harispe M.L."/>
            <person name="Henrissat B."/>
            <person name="Hilden K.S."/>
            <person name="Hope R."/>
            <person name="Hossain A."/>
            <person name="Karabika E."/>
            <person name="Karaffa L."/>
            <person name="Karanyi Z."/>
            <person name="Krasevec N."/>
            <person name="Kuo A."/>
            <person name="Kusch H."/>
            <person name="LaButti K."/>
            <person name="Lagendijk E.L."/>
            <person name="Lapidus A."/>
            <person name="Levasseur A."/>
            <person name="Lindquist E."/>
            <person name="Lipzen A."/>
            <person name="Logrieco A.F."/>
            <person name="MacCabe A."/>
            <person name="Maekelae M.R."/>
            <person name="Malavazi I."/>
            <person name="Melin P."/>
            <person name="Meyer V."/>
            <person name="Mielnichuk N."/>
            <person name="Miskei M."/>
            <person name="Molnar A.P."/>
            <person name="Mule G."/>
            <person name="Ngan C.Y."/>
            <person name="Orejas M."/>
            <person name="Orosz E."/>
            <person name="Ouedraogo J.P."/>
            <person name="Overkamp K.M."/>
            <person name="Park H.-S."/>
            <person name="Perrone G."/>
            <person name="Piumi F."/>
            <person name="Punt P.J."/>
            <person name="Ram A.F."/>
            <person name="Ramon A."/>
            <person name="Rauscher S."/>
            <person name="Record E."/>
            <person name="Riano-Pachon D.M."/>
            <person name="Robert V."/>
            <person name="Roehrig J."/>
            <person name="Ruller R."/>
            <person name="Salamov A."/>
            <person name="Salih N.S."/>
            <person name="Samson R.A."/>
            <person name="Sandor E."/>
            <person name="Sanguinetti M."/>
            <person name="Schuetze T."/>
            <person name="Sepcic K."/>
            <person name="Shelest E."/>
            <person name="Sherlock G."/>
            <person name="Sophianopoulou V."/>
            <person name="Squina F.M."/>
            <person name="Sun H."/>
            <person name="Susca A."/>
            <person name="Todd R.B."/>
            <person name="Tsang A."/>
            <person name="Unkles S.E."/>
            <person name="van de Wiele N."/>
            <person name="van Rossen-Uffink D."/>
            <person name="Oliveira J.V."/>
            <person name="Vesth T.C."/>
            <person name="Visser J."/>
            <person name="Yu J.-H."/>
            <person name="Zhou M."/>
            <person name="Andersen M.R."/>
            <person name="Archer D.B."/>
            <person name="Baker S.E."/>
            <person name="Benoit I."/>
            <person name="Brakhage A.A."/>
            <person name="Braus G.H."/>
            <person name="Fischer R."/>
            <person name="Frisvad J.C."/>
            <person name="Goldman G.H."/>
            <person name="Houbraken J."/>
            <person name="Oakley B."/>
            <person name="Pocsi I."/>
            <person name="Scazzocchio C."/>
            <person name="Seiboth B."/>
            <person name="vanKuyk P.A."/>
            <person name="Wortman J."/>
            <person name="Dyer P.S."/>
            <person name="Grigoriev I.V."/>
        </authorList>
    </citation>
    <scope>NUCLEOTIDE SEQUENCE [LARGE SCALE GENOMIC DNA]</scope>
    <source>
        <strain evidence="12">CBS 134.48</strain>
    </source>
</reference>
<evidence type="ECO:0000256" key="5">
    <source>
        <dbReference type="ARBA" id="ARBA00022927"/>
    </source>
</evidence>
<dbReference type="Pfam" id="PF08801">
    <property type="entry name" value="Nucleoporin_N"/>
    <property type="match status" value="1"/>
</dbReference>
<evidence type="ECO:0000313" key="11">
    <source>
        <dbReference type="EMBL" id="OJI81591.1"/>
    </source>
</evidence>
<sequence length="1346" mass="150533">MFVPKTLSSAASQRNPRRRQRTNSDESPKPPSAKRQRSNLRQKDLELTSHNLNNNHTKLDFQERQSSTLTNEGVANSETAHFHRNIPIRAVKRPEKREDGGEGTVVLSKTEFYTVTQLPTLPDQVLGLQTGPFRGSFGTSHGYALALTKSHAIVWAYSTTVPSPSPADVFTLAIPESCKEPGNTAPLGLLLSTVAGGVPGLMVVMPNTGKIIYWETISSAATLAFSRQKHSGIQGCIPGLLSGEHATDVINSEPSGVVVIFSTGRVAHITIRDCQGKPAITVSFLRSPAGGGRPGLLGSLRNALGGGFYRKDIAAVRAGESHQRGQRDVVIATSQGLFEIWDTHWNNGSMLKHQHDVYDLLSETLGPLIVGQADDHRLKVLDFVLADCKSTNARDGPNSSLITAVVASVSHSAPGTVRDMFVVQMRFSDDVQVLSTNTIDFHGLRTHLDFPRVRLFVPSPGHTAFIVVGQSIVLLSLTISEHPTITQDAVSVTQQGRAFKDIIPLRSGESYEILGSGCENQSGEGSLAACLLMVRDFGIIRIAALPSERTKSNVDDGRITAKHKIEQAIFYGTMTKNPLNLTGDDGIGFPISDTENAALEICQELMRSASEFIPSNGISVDQNLKLRAKALDDLALLLTQQNETIRREVWWQLLWSAEKLAAQRAMWKLEDEARKCASKNSTLLAHIIGLMSEKFKTKIEEQTGDCDPVRHWFLYDTFQMEHIVPWIFKAIKPQKGSSAKQGRRMSEQLLEASDLSLAVLETAFRYRDENSSRYGIGDGYLEDGILTGDYTGLSEFWTSQRYCYIEFGHLLDLELDSCRAWIQKTTIGVELPETQIVRRIAKNSSRQLQILGLMHCERVRWLSSQESQKLIDESIATEQAHIKQRKWQLFKLAGIGHLDDAIMLAEQFRDMGALVELIIELQDQTKSLVTHQDSPNKNAGADENASERLSQKISFYFEKFGESWADSFFSRQISMGQSGILFAMKKFQPFVTQFLRKHPAYLRLGWINDVIGENDYEGAARSLEKLATKHESDIWSHRVELSLAKLANLAVWEESRMPDSLVVRKNVRRLEDFAEVDAVQEVIFAYVAPALHNAIDQKAEIDIAIEQFRNPTAADRPSLHEIFSEALAKIVTRQVLSSDELVDLLTHIYLSQVSEQGQDEIVGKQFYLALRIIRLSYDQRDPQYHAALQKLVWRRCMIDNNWERLEEAAEGLGMDTESFLYATTLSRTLCWCLRDGLDEDSNYPSIYVPNGPHDVLLSDSDADLITTRFPPERRARISRDLARENEILLQQIEKGKLNFWFKNLFDSAKTTRQEPSGVSTEDDKNGNAHNEPQYDSSTEKAQLSWL</sequence>
<dbReference type="Gene3D" id="2.130.10.10">
    <property type="entry name" value="YVTN repeat-like/Quinoprotein amine dehydrogenase"/>
    <property type="match status" value="1"/>
</dbReference>
<dbReference type="OrthoDB" id="103454at2759"/>
<dbReference type="GO" id="GO:0000972">
    <property type="term" value="P:transcription-dependent tethering of RNA polymerase II gene DNA at nuclear periphery"/>
    <property type="evidence" value="ECO:0007669"/>
    <property type="project" value="TreeGrafter"/>
</dbReference>
<feature type="region of interest" description="Disordered" evidence="8">
    <location>
        <begin position="1"/>
        <end position="71"/>
    </location>
</feature>
<comment type="subcellular location">
    <subcellularLocation>
        <location evidence="1">Nucleus envelope</location>
    </subcellularLocation>
</comment>
<evidence type="ECO:0000256" key="7">
    <source>
        <dbReference type="ARBA" id="ARBA00023242"/>
    </source>
</evidence>
<evidence type="ECO:0000256" key="4">
    <source>
        <dbReference type="ARBA" id="ARBA00022816"/>
    </source>
</evidence>
<keyword evidence="4" id="KW-0509">mRNA transport</keyword>
<keyword evidence="6" id="KW-0811">Translocation</keyword>
<feature type="region of interest" description="Disordered" evidence="8">
    <location>
        <begin position="1311"/>
        <end position="1346"/>
    </location>
</feature>
<dbReference type="InterPro" id="IPR015943">
    <property type="entry name" value="WD40/YVTN_repeat-like_dom_sf"/>
</dbReference>
<gene>
    <name evidence="11" type="ORF">ASPTUDRAFT_58835</name>
</gene>
<evidence type="ECO:0000256" key="6">
    <source>
        <dbReference type="ARBA" id="ARBA00023010"/>
    </source>
</evidence>
<dbReference type="InterPro" id="IPR037624">
    <property type="entry name" value="Nup133-like"/>
</dbReference>
<dbReference type="GO" id="GO:0016973">
    <property type="term" value="P:poly(A)+ mRNA export from nucleus"/>
    <property type="evidence" value="ECO:0007669"/>
    <property type="project" value="TreeGrafter"/>
</dbReference>
<dbReference type="VEuPathDB" id="FungiDB:ASPTUDRAFT_58835"/>
<keyword evidence="12" id="KW-1185">Reference proteome</keyword>
<dbReference type="OMA" id="HVATLLW"/>
<feature type="domain" description="Nucleoporin Nup133/Nup155-like N-terminal" evidence="10">
    <location>
        <begin position="109"/>
        <end position="541"/>
    </location>
</feature>
<dbReference type="Proteomes" id="UP000184304">
    <property type="component" value="Unassembled WGS sequence"/>
</dbReference>
<dbReference type="GO" id="GO:0031080">
    <property type="term" value="C:nuclear pore outer ring"/>
    <property type="evidence" value="ECO:0007669"/>
    <property type="project" value="TreeGrafter"/>
</dbReference>
<dbReference type="SUPFAM" id="SSF117289">
    <property type="entry name" value="Nucleoporin domain"/>
    <property type="match status" value="1"/>
</dbReference>
<dbReference type="InterPro" id="IPR007187">
    <property type="entry name" value="Nucleoporin_Nup133/Nup155_C"/>
</dbReference>
<dbReference type="PANTHER" id="PTHR13405">
    <property type="entry name" value="NUCLEAR PORE COMPLEX PROTEIN NUP133"/>
    <property type="match status" value="1"/>
</dbReference>
<feature type="compositionally biased region" description="Polar residues" evidence="8">
    <location>
        <begin position="1327"/>
        <end position="1346"/>
    </location>
</feature>
<keyword evidence="3" id="KW-0813">Transport</keyword>
<keyword evidence="7" id="KW-0539">Nucleus</keyword>
<dbReference type="PANTHER" id="PTHR13405:SF11">
    <property type="entry name" value="NUCLEAR PORE COMPLEX PROTEIN NUP133"/>
    <property type="match status" value="1"/>
</dbReference>
<evidence type="ECO:0008006" key="13">
    <source>
        <dbReference type="Google" id="ProtNLM"/>
    </source>
</evidence>
<evidence type="ECO:0000256" key="3">
    <source>
        <dbReference type="ARBA" id="ARBA00022448"/>
    </source>
</evidence>
<accession>A0A1L9MX51</accession>
<dbReference type="GO" id="GO:0006606">
    <property type="term" value="P:protein import into nucleus"/>
    <property type="evidence" value="ECO:0007669"/>
    <property type="project" value="TreeGrafter"/>
</dbReference>
<comment type="similarity">
    <text evidence="2">Belongs to the nucleoporin Nup133 family.</text>
</comment>
<organism evidence="11 12">
    <name type="scientific">Aspergillus tubingensis (strain CBS 134.48)</name>
    <dbReference type="NCBI Taxonomy" id="767770"/>
    <lineage>
        <taxon>Eukaryota</taxon>
        <taxon>Fungi</taxon>
        <taxon>Dikarya</taxon>
        <taxon>Ascomycota</taxon>
        <taxon>Pezizomycotina</taxon>
        <taxon>Eurotiomycetes</taxon>
        <taxon>Eurotiomycetidae</taxon>
        <taxon>Eurotiales</taxon>
        <taxon>Aspergillaceae</taxon>
        <taxon>Aspergillus</taxon>
        <taxon>Aspergillus subgen. Circumdati</taxon>
    </lineage>
</organism>
<feature type="domain" description="Nucleoporin Nup133/Nup155-like C-terminal" evidence="9">
    <location>
        <begin position="653"/>
        <end position="1303"/>
    </location>
</feature>
<dbReference type="Gene3D" id="1.20.58.1380">
    <property type="match status" value="1"/>
</dbReference>
<evidence type="ECO:0000259" key="9">
    <source>
        <dbReference type="Pfam" id="PF03177"/>
    </source>
</evidence>
<evidence type="ECO:0000259" key="10">
    <source>
        <dbReference type="Pfam" id="PF08801"/>
    </source>
</evidence>
<dbReference type="GO" id="GO:0017056">
    <property type="term" value="F:structural constituent of nuclear pore"/>
    <property type="evidence" value="ECO:0007669"/>
    <property type="project" value="InterPro"/>
</dbReference>
<dbReference type="EMBL" id="KV878206">
    <property type="protein sequence ID" value="OJI81591.1"/>
    <property type="molecule type" value="Genomic_DNA"/>
</dbReference>
<protein>
    <recommendedName>
        <fullName evidence="13">Nucleoporin Nup133/Nup155-like N-terminal domain-containing protein</fullName>
    </recommendedName>
</protein>
<name>A0A1L9MX51_ASPTC</name>
<dbReference type="InterPro" id="IPR014908">
    <property type="entry name" value="Nucleoporin_Nup133/Nup155_N"/>
</dbReference>
<proteinExistence type="inferred from homology"/>
<evidence type="ECO:0000313" key="12">
    <source>
        <dbReference type="Proteomes" id="UP000184304"/>
    </source>
</evidence>
<evidence type="ECO:0000256" key="8">
    <source>
        <dbReference type="SAM" id="MobiDB-lite"/>
    </source>
</evidence>
<feature type="compositionally biased region" description="Polar residues" evidence="8">
    <location>
        <begin position="1"/>
        <end position="14"/>
    </location>
</feature>
<keyword evidence="5" id="KW-0653">Protein transport</keyword>
<evidence type="ECO:0000256" key="2">
    <source>
        <dbReference type="ARBA" id="ARBA00005569"/>
    </source>
</evidence>